<dbReference type="EMBL" id="QTSX02001493">
    <property type="protein sequence ID" value="KAJ9081192.1"/>
    <property type="molecule type" value="Genomic_DNA"/>
</dbReference>
<reference evidence="1" key="1">
    <citation type="submission" date="2022-04" db="EMBL/GenBank/DDBJ databases">
        <title>Genome of the entomopathogenic fungus Entomophthora muscae.</title>
        <authorList>
            <person name="Elya C."/>
            <person name="Lovett B.R."/>
            <person name="Lee E."/>
            <person name="Macias A.M."/>
            <person name="Hajek A.E."/>
            <person name="De Bivort B.L."/>
            <person name="Kasson M.T."/>
            <person name="De Fine Licht H.H."/>
            <person name="Stajich J.E."/>
        </authorList>
    </citation>
    <scope>NUCLEOTIDE SEQUENCE</scope>
    <source>
        <strain evidence="1">Berkeley</strain>
    </source>
</reference>
<proteinExistence type="predicted"/>
<accession>A0ACC2U350</accession>
<sequence length="79" mass="9389">MVLKFDSWDDWKSMATKRFGNKHVDIIKKLETIQIQEYKSVEEFINVYRTLARLSICRDLQKDHKGSHTKIKTDFNTGI</sequence>
<evidence type="ECO:0000313" key="1">
    <source>
        <dbReference type="EMBL" id="KAJ9081192.1"/>
    </source>
</evidence>
<keyword evidence="2" id="KW-1185">Reference proteome</keyword>
<evidence type="ECO:0000313" key="2">
    <source>
        <dbReference type="Proteomes" id="UP001165960"/>
    </source>
</evidence>
<gene>
    <name evidence="1" type="ORF">DSO57_1017381</name>
</gene>
<name>A0ACC2U350_9FUNG</name>
<comment type="caution">
    <text evidence="1">The sequence shown here is derived from an EMBL/GenBank/DDBJ whole genome shotgun (WGS) entry which is preliminary data.</text>
</comment>
<protein>
    <submittedName>
        <fullName evidence="1">Uncharacterized protein</fullName>
    </submittedName>
</protein>
<organism evidence="1 2">
    <name type="scientific">Entomophthora muscae</name>
    <dbReference type="NCBI Taxonomy" id="34485"/>
    <lineage>
        <taxon>Eukaryota</taxon>
        <taxon>Fungi</taxon>
        <taxon>Fungi incertae sedis</taxon>
        <taxon>Zoopagomycota</taxon>
        <taxon>Entomophthoromycotina</taxon>
        <taxon>Entomophthoromycetes</taxon>
        <taxon>Entomophthorales</taxon>
        <taxon>Entomophthoraceae</taxon>
        <taxon>Entomophthora</taxon>
    </lineage>
</organism>
<dbReference type="Proteomes" id="UP001165960">
    <property type="component" value="Unassembled WGS sequence"/>
</dbReference>